<evidence type="ECO:0000313" key="1">
    <source>
        <dbReference type="EMBL" id="QJA45984.1"/>
    </source>
</evidence>
<sequence>MKRIFIIILVSLAMMWGPVLAATPPGLTDSDDPKPVTYEVRLTIKYNAVTEQEAADIAKAALAAHGQGACQVDVNIKKNGGNYITATLDGTGTIVTREGWLTLGPNTNR</sequence>
<dbReference type="AlphaFoldDB" id="A0A6H1ZEK4"/>
<dbReference type="EMBL" id="MT144000">
    <property type="protein sequence ID" value="QJA45984.1"/>
    <property type="molecule type" value="Genomic_DNA"/>
</dbReference>
<dbReference type="EMBL" id="MT144595">
    <property type="protein sequence ID" value="QJH94098.1"/>
    <property type="molecule type" value="Genomic_DNA"/>
</dbReference>
<organism evidence="1">
    <name type="scientific">viral metagenome</name>
    <dbReference type="NCBI Taxonomy" id="1070528"/>
    <lineage>
        <taxon>unclassified sequences</taxon>
        <taxon>metagenomes</taxon>
        <taxon>organismal metagenomes</taxon>
    </lineage>
</organism>
<reference evidence="1" key="1">
    <citation type="submission" date="2020-03" db="EMBL/GenBank/DDBJ databases">
        <title>The deep terrestrial virosphere.</title>
        <authorList>
            <person name="Holmfeldt K."/>
            <person name="Nilsson E."/>
            <person name="Simone D."/>
            <person name="Lopez-Fernandez M."/>
            <person name="Wu X."/>
            <person name="de Brujin I."/>
            <person name="Lundin D."/>
            <person name="Andersson A."/>
            <person name="Bertilsson S."/>
            <person name="Dopson M."/>
        </authorList>
    </citation>
    <scope>NUCLEOTIDE SEQUENCE</scope>
    <source>
        <strain evidence="1">TM448A00289</strain>
        <strain evidence="2">TM448B00173</strain>
    </source>
</reference>
<evidence type="ECO:0000313" key="2">
    <source>
        <dbReference type="EMBL" id="QJH94098.1"/>
    </source>
</evidence>
<proteinExistence type="predicted"/>
<name>A0A6H1ZEK4_9ZZZZ</name>
<accession>A0A6H1ZEK4</accession>
<protein>
    <submittedName>
        <fullName evidence="1">Uncharacterized protein</fullName>
    </submittedName>
</protein>
<gene>
    <name evidence="1" type="ORF">TM448A00289_0051</name>
    <name evidence="2" type="ORF">TM448B00173_0068</name>
</gene>